<evidence type="ECO:0000313" key="12">
    <source>
        <dbReference type="Proteomes" id="UP000095728"/>
    </source>
</evidence>
<dbReference type="GO" id="GO:1990575">
    <property type="term" value="P:mitochondrial L-ornithine transmembrane transport"/>
    <property type="evidence" value="ECO:0007669"/>
    <property type="project" value="TreeGrafter"/>
</dbReference>
<evidence type="ECO:0000256" key="9">
    <source>
        <dbReference type="PROSITE-ProRule" id="PRU00282"/>
    </source>
</evidence>
<dbReference type="Pfam" id="PF00153">
    <property type="entry name" value="Mito_carr"/>
    <property type="match status" value="3"/>
</dbReference>
<comment type="caution">
    <text evidence="11">The sequence shown here is derived from an EMBL/GenBank/DDBJ whole genome shotgun (WGS) entry which is preliminary data.</text>
</comment>
<dbReference type="FunCoup" id="A0A1E5RCU1">
    <property type="interactions" value="89"/>
</dbReference>
<dbReference type="GO" id="GO:0000064">
    <property type="term" value="F:L-ornithine transmembrane transporter activity"/>
    <property type="evidence" value="ECO:0007669"/>
    <property type="project" value="TreeGrafter"/>
</dbReference>
<accession>A0A1E5RCU1</accession>
<dbReference type="OrthoDB" id="2139348at2759"/>
<dbReference type="SUPFAM" id="SSF103506">
    <property type="entry name" value="Mitochondrial carrier"/>
    <property type="match status" value="1"/>
</dbReference>
<organism evidence="11 12">
    <name type="scientific">Hanseniaspora osmophila</name>
    <dbReference type="NCBI Taxonomy" id="56408"/>
    <lineage>
        <taxon>Eukaryota</taxon>
        <taxon>Fungi</taxon>
        <taxon>Dikarya</taxon>
        <taxon>Ascomycota</taxon>
        <taxon>Saccharomycotina</taxon>
        <taxon>Saccharomycetes</taxon>
        <taxon>Saccharomycodales</taxon>
        <taxon>Saccharomycodaceae</taxon>
        <taxon>Hanseniaspora</taxon>
    </lineage>
</organism>
<dbReference type="PROSITE" id="PS50920">
    <property type="entry name" value="SOLCAR"/>
    <property type="match status" value="3"/>
</dbReference>
<comment type="similarity">
    <text evidence="2 10">Belongs to the mitochondrial carrier (TC 2.A.29) family.</text>
</comment>
<feature type="repeat" description="Solcar" evidence="9">
    <location>
        <begin position="2"/>
        <end position="84"/>
    </location>
</feature>
<dbReference type="GO" id="GO:0031966">
    <property type="term" value="C:mitochondrial membrane"/>
    <property type="evidence" value="ECO:0007669"/>
    <property type="project" value="UniProtKB-SubCell"/>
</dbReference>
<evidence type="ECO:0000256" key="5">
    <source>
        <dbReference type="ARBA" id="ARBA00022737"/>
    </source>
</evidence>
<feature type="repeat" description="Solcar" evidence="9">
    <location>
        <begin position="93"/>
        <end position="181"/>
    </location>
</feature>
<comment type="subcellular location">
    <subcellularLocation>
        <location evidence="1">Mitochondrion membrane</location>
        <topology evidence="1">Multi-pass membrane protein</topology>
    </subcellularLocation>
</comment>
<dbReference type="AlphaFoldDB" id="A0A1E5RCU1"/>
<evidence type="ECO:0000256" key="8">
    <source>
        <dbReference type="ARBA" id="ARBA00023136"/>
    </source>
</evidence>
<dbReference type="InterPro" id="IPR050567">
    <property type="entry name" value="Mitochondrial_Carrier"/>
</dbReference>
<dbReference type="EMBL" id="LPNM01000008">
    <property type="protein sequence ID" value="OEJ84393.1"/>
    <property type="molecule type" value="Genomic_DNA"/>
</dbReference>
<dbReference type="InterPro" id="IPR023395">
    <property type="entry name" value="MCP_dom_sf"/>
</dbReference>
<gene>
    <name evidence="11" type="ORF">AWRI3579_g2680</name>
</gene>
<dbReference type="PANTHER" id="PTHR45624">
    <property type="entry name" value="MITOCHONDRIAL BASIC AMINO ACIDS TRANSPORTER-RELATED"/>
    <property type="match status" value="1"/>
</dbReference>
<evidence type="ECO:0000256" key="4">
    <source>
        <dbReference type="ARBA" id="ARBA00022692"/>
    </source>
</evidence>
<dbReference type="Gene3D" id="1.50.40.10">
    <property type="entry name" value="Mitochondrial carrier domain"/>
    <property type="match status" value="1"/>
</dbReference>
<dbReference type="InParanoid" id="A0A1E5RCU1"/>
<evidence type="ECO:0000256" key="3">
    <source>
        <dbReference type="ARBA" id="ARBA00022448"/>
    </source>
</evidence>
<evidence type="ECO:0000256" key="10">
    <source>
        <dbReference type="RuleBase" id="RU000488"/>
    </source>
</evidence>
<name>A0A1E5RCU1_9ASCO</name>
<keyword evidence="4 9" id="KW-0812">Transmembrane</keyword>
<keyword evidence="12" id="KW-1185">Reference proteome</keyword>
<keyword evidence="5" id="KW-0677">Repeat</keyword>
<dbReference type="InterPro" id="IPR018108">
    <property type="entry name" value="MCP_transmembrane"/>
</dbReference>
<evidence type="ECO:0000313" key="11">
    <source>
        <dbReference type="EMBL" id="OEJ84393.1"/>
    </source>
</evidence>
<keyword evidence="7" id="KW-0496">Mitochondrion</keyword>
<evidence type="ECO:0000256" key="1">
    <source>
        <dbReference type="ARBA" id="ARBA00004225"/>
    </source>
</evidence>
<feature type="repeat" description="Solcar" evidence="9">
    <location>
        <begin position="191"/>
        <end position="274"/>
    </location>
</feature>
<proteinExistence type="inferred from homology"/>
<evidence type="ECO:0000256" key="6">
    <source>
        <dbReference type="ARBA" id="ARBA00022989"/>
    </source>
</evidence>
<keyword evidence="8 9" id="KW-0472">Membrane</keyword>
<dbReference type="Proteomes" id="UP000095728">
    <property type="component" value="Unassembled WGS sequence"/>
</dbReference>
<keyword evidence="6" id="KW-1133">Transmembrane helix</keyword>
<sequence>MDDIICGSAAGALGKLIEYPFDTVKVRLQTSSHDVFPDTLSVIKYTVQKEGLITGFYKGVGSPLVGAMLENAVLFVAYNQTYKILDQKMQSLNELSKIVLSGGAAGSCASFVLTPVELVKCKLQVSNIQNPNNTNTILSTIKDVVKGYGVKGLWKGQSSTFYRECIGGCMWFTTYEVLKTHLASITQDKKTKTWHSLFSGAMAGIAFNASTFPIDTVKSLVQIDHHMTITQAIKQTYAKKRGIQGFYRGLGITLIRAAPANAVVFYAYETFSSLFFSKNLPPTI</sequence>
<reference evidence="12" key="1">
    <citation type="journal article" date="2016" name="Genome Announc.">
        <title>Genome sequences of three species of Hanseniaspora isolated from spontaneous wine fermentations.</title>
        <authorList>
            <person name="Sternes P.R."/>
            <person name="Lee D."/>
            <person name="Kutyna D.R."/>
            <person name="Borneman A.R."/>
        </authorList>
    </citation>
    <scope>NUCLEOTIDE SEQUENCE [LARGE SCALE GENOMIC DNA]</scope>
    <source>
        <strain evidence="12">AWRI3579</strain>
    </source>
</reference>
<evidence type="ECO:0000256" key="2">
    <source>
        <dbReference type="ARBA" id="ARBA00006375"/>
    </source>
</evidence>
<dbReference type="STRING" id="56408.A0A1E5RCU1"/>
<protein>
    <submittedName>
        <fullName evidence="11">Mitochondrial ornithine transporter 1</fullName>
    </submittedName>
</protein>
<dbReference type="PANTHER" id="PTHR45624:SF31">
    <property type="entry name" value="MITOCHONDRIAL ORNITHINE TRANSPORTER 1"/>
    <property type="match status" value="1"/>
</dbReference>
<keyword evidence="3 10" id="KW-0813">Transport</keyword>
<evidence type="ECO:0000256" key="7">
    <source>
        <dbReference type="ARBA" id="ARBA00023128"/>
    </source>
</evidence>